<keyword evidence="2" id="KW-1185">Reference proteome</keyword>
<dbReference type="EMBL" id="KI966458">
    <property type="protein sequence ID" value="EWC43533.1"/>
    <property type="molecule type" value="Genomic_DNA"/>
</dbReference>
<dbReference type="AlphaFoldDB" id="W7HUM7"/>
<proteinExistence type="predicted"/>
<evidence type="ECO:0000313" key="2">
    <source>
        <dbReference type="Proteomes" id="UP000024837"/>
    </source>
</evidence>
<dbReference type="HOGENOM" id="CLU_2250082_0_0_1"/>
<gene>
    <name evidence="1" type="ORF">DRE_07495</name>
</gene>
<evidence type="ECO:0000313" key="1">
    <source>
        <dbReference type="EMBL" id="EWC43533.1"/>
    </source>
</evidence>
<protein>
    <submittedName>
        <fullName evidence="1">Uncharacterized protein</fullName>
    </submittedName>
</protein>
<organism evidence="1 2">
    <name type="scientific">Drechslerella stenobrocha 248</name>
    <dbReference type="NCBI Taxonomy" id="1043628"/>
    <lineage>
        <taxon>Eukaryota</taxon>
        <taxon>Fungi</taxon>
        <taxon>Dikarya</taxon>
        <taxon>Ascomycota</taxon>
        <taxon>Pezizomycotina</taxon>
        <taxon>Orbiliomycetes</taxon>
        <taxon>Orbiliales</taxon>
        <taxon>Orbiliaceae</taxon>
        <taxon>Drechslerella</taxon>
    </lineage>
</organism>
<accession>W7HUM7</accession>
<dbReference type="Proteomes" id="UP000024837">
    <property type="component" value="Unassembled WGS sequence"/>
</dbReference>
<sequence>MLASQTLIPTAGQQHLQVETAEVFVAGGLWKTGEPTSVPYPALSPCQCSVEVLGFCERRSGPREGEFSGSINPENDAIPVLAWPGLASTDNEAKLGMPSFRNQE</sequence>
<reference evidence="1 2" key="1">
    <citation type="submission" date="2013-05" db="EMBL/GenBank/DDBJ databases">
        <title>Drechslerella stenobrocha genome reveals carnivorous origination and mechanical trapping mechanism of predatory fungi.</title>
        <authorList>
            <person name="Liu X."/>
            <person name="Zhang W."/>
            <person name="Liu K."/>
        </authorList>
    </citation>
    <scope>NUCLEOTIDE SEQUENCE [LARGE SCALE GENOMIC DNA]</scope>
    <source>
        <strain evidence="1 2">248</strain>
    </source>
</reference>
<name>W7HUM7_9PEZI</name>